<dbReference type="Pfam" id="PF00407">
    <property type="entry name" value="Bet_v_1"/>
    <property type="match status" value="1"/>
</dbReference>
<dbReference type="Gene3D" id="3.30.530.20">
    <property type="match status" value="1"/>
</dbReference>
<dbReference type="OrthoDB" id="1880172at2759"/>
<evidence type="ECO:0000313" key="6">
    <source>
        <dbReference type="RefSeq" id="XP_030515049.1"/>
    </source>
</evidence>
<dbReference type="AlphaFoldDB" id="A0A8B8MYR5"/>
<dbReference type="CDD" id="cd07816">
    <property type="entry name" value="Bet_v1-like"/>
    <property type="match status" value="1"/>
</dbReference>
<dbReference type="SUPFAM" id="SSF55961">
    <property type="entry name" value="Bet v1-like"/>
    <property type="match status" value="1"/>
</dbReference>
<evidence type="ECO:0000256" key="3">
    <source>
        <dbReference type="ARBA" id="ARBA00023265"/>
    </source>
</evidence>
<evidence type="ECO:0000313" key="5">
    <source>
        <dbReference type="Proteomes" id="UP000827889"/>
    </source>
</evidence>
<dbReference type="GO" id="GO:0006952">
    <property type="term" value="P:defense response"/>
    <property type="evidence" value="ECO:0007669"/>
    <property type="project" value="UniProtKB-KW"/>
</dbReference>
<sequence>MGVVTYSQEFTSVVAPSRMFKALILDSHNIIPKIVPGGIKSVEFIEGDGGVGSIKQTNFGESAHIKYTKHKIDALDVENFYCKYTLIESDVKFDKIDFIVYEVKFTSTDGGCVCKMSSDYHVKEGAELKEDYIKQGKDRAMGLFKTIEEYLLANPDVCA</sequence>
<organism evidence="5 6">
    <name type="scientific">Rhodamnia argentea</name>
    <dbReference type="NCBI Taxonomy" id="178133"/>
    <lineage>
        <taxon>Eukaryota</taxon>
        <taxon>Viridiplantae</taxon>
        <taxon>Streptophyta</taxon>
        <taxon>Embryophyta</taxon>
        <taxon>Tracheophyta</taxon>
        <taxon>Spermatophyta</taxon>
        <taxon>Magnoliopsida</taxon>
        <taxon>eudicotyledons</taxon>
        <taxon>Gunneridae</taxon>
        <taxon>Pentapetalae</taxon>
        <taxon>rosids</taxon>
        <taxon>malvids</taxon>
        <taxon>Myrtales</taxon>
        <taxon>Myrtaceae</taxon>
        <taxon>Myrtoideae</taxon>
        <taxon>Myrteae</taxon>
        <taxon>Australasian group</taxon>
        <taxon>Rhodamnia</taxon>
    </lineage>
</organism>
<dbReference type="RefSeq" id="XP_030515049.1">
    <property type="nucleotide sequence ID" value="XM_030659189.2"/>
</dbReference>
<dbReference type="GO" id="GO:0010427">
    <property type="term" value="F:abscisic acid binding"/>
    <property type="evidence" value="ECO:0007669"/>
    <property type="project" value="InterPro"/>
</dbReference>
<keyword evidence="2" id="KW-0611">Plant defense</keyword>
<dbReference type="Proteomes" id="UP000827889">
    <property type="component" value="Chromosome 1"/>
</dbReference>
<dbReference type="FunFam" id="3.30.530.20:FF:000007">
    <property type="entry name" value="Major pollen allergen Bet v 1-A"/>
    <property type="match status" value="1"/>
</dbReference>
<dbReference type="InterPro" id="IPR023393">
    <property type="entry name" value="START-like_dom_sf"/>
</dbReference>
<keyword evidence="3" id="KW-0568">Pathogenesis-related protein</keyword>
<dbReference type="PANTHER" id="PTHR31213:SF157">
    <property type="entry name" value="MAJOR ALLERGEN MAL D 1-LIKE"/>
    <property type="match status" value="1"/>
</dbReference>
<dbReference type="InterPro" id="IPR050279">
    <property type="entry name" value="Plant_def-hormone_signal"/>
</dbReference>
<feature type="domain" description="Bet v I/Major latex protein" evidence="4">
    <location>
        <begin position="1"/>
        <end position="154"/>
    </location>
</feature>
<dbReference type="GO" id="GO:0005634">
    <property type="term" value="C:nucleus"/>
    <property type="evidence" value="ECO:0007669"/>
    <property type="project" value="TreeGrafter"/>
</dbReference>
<keyword evidence="5" id="KW-1185">Reference proteome</keyword>
<dbReference type="InterPro" id="IPR000916">
    <property type="entry name" value="Bet_v_I/MLP"/>
</dbReference>
<protein>
    <submittedName>
        <fullName evidence="6">Major strawberry allergen Fra a 1-3-like</fullName>
    </submittedName>
</protein>
<reference evidence="5" key="1">
    <citation type="submission" date="2025-05" db="UniProtKB">
        <authorList>
            <consortium name="RefSeq"/>
        </authorList>
    </citation>
    <scope>NUCLEOTIDE SEQUENCE [LARGE SCALE GENOMIC DNA]</scope>
</reference>
<dbReference type="GO" id="GO:0005737">
    <property type="term" value="C:cytoplasm"/>
    <property type="evidence" value="ECO:0007669"/>
    <property type="project" value="TreeGrafter"/>
</dbReference>
<dbReference type="SMART" id="SM01037">
    <property type="entry name" value="Bet_v_1"/>
    <property type="match status" value="1"/>
</dbReference>
<comment type="similarity">
    <text evidence="1">Belongs to the BetVI family.</text>
</comment>
<evidence type="ECO:0000259" key="4">
    <source>
        <dbReference type="SMART" id="SM01037"/>
    </source>
</evidence>
<dbReference type="PANTHER" id="PTHR31213">
    <property type="entry name" value="OS08G0374000 PROTEIN-RELATED"/>
    <property type="match status" value="1"/>
</dbReference>
<evidence type="ECO:0000256" key="2">
    <source>
        <dbReference type="ARBA" id="ARBA00022821"/>
    </source>
</evidence>
<reference evidence="6" key="2">
    <citation type="submission" date="2025-08" db="UniProtKB">
        <authorList>
            <consortium name="RefSeq"/>
        </authorList>
    </citation>
    <scope>IDENTIFICATION</scope>
    <source>
        <tissue evidence="6">Leaf</tissue>
    </source>
</reference>
<accession>A0A8B8MYR5</accession>
<name>A0A8B8MYR5_9MYRT</name>
<dbReference type="GO" id="GO:0009738">
    <property type="term" value="P:abscisic acid-activated signaling pathway"/>
    <property type="evidence" value="ECO:0007669"/>
    <property type="project" value="InterPro"/>
</dbReference>
<dbReference type="InterPro" id="IPR024949">
    <property type="entry name" value="Bet_v_I_allergen"/>
</dbReference>
<dbReference type="GO" id="GO:0038023">
    <property type="term" value="F:signaling receptor activity"/>
    <property type="evidence" value="ECO:0007669"/>
    <property type="project" value="InterPro"/>
</dbReference>
<dbReference type="GeneID" id="115728792"/>
<evidence type="ECO:0000256" key="1">
    <source>
        <dbReference type="ARBA" id="ARBA00009744"/>
    </source>
</evidence>
<gene>
    <name evidence="6" type="primary">LOC115728792</name>
</gene>
<dbReference type="KEGG" id="rarg:115728792"/>
<dbReference type="GO" id="GO:0004864">
    <property type="term" value="F:protein phosphatase inhibitor activity"/>
    <property type="evidence" value="ECO:0007669"/>
    <property type="project" value="InterPro"/>
</dbReference>
<dbReference type="PRINTS" id="PR00634">
    <property type="entry name" value="BETALLERGEN"/>
</dbReference>
<proteinExistence type="inferred from homology"/>